<evidence type="ECO:0000313" key="6">
    <source>
        <dbReference type="EMBL" id="WGD42217.1"/>
    </source>
</evidence>
<dbReference type="PANTHER" id="PTHR30126">
    <property type="entry name" value="HTH-TYPE TRANSCRIPTIONAL REGULATOR"/>
    <property type="match status" value="1"/>
</dbReference>
<dbReference type="Gene3D" id="3.40.190.290">
    <property type="match status" value="1"/>
</dbReference>
<dbReference type="InterPro" id="IPR036390">
    <property type="entry name" value="WH_DNA-bd_sf"/>
</dbReference>
<proteinExistence type="inferred from homology"/>
<evidence type="ECO:0000256" key="2">
    <source>
        <dbReference type="ARBA" id="ARBA00023015"/>
    </source>
</evidence>
<keyword evidence="2" id="KW-0805">Transcription regulation</keyword>
<dbReference type="EMBL" id="CP121682">
    <property type="protein sequence ID" value="WGD42217.1"/>
    <property type="molecule type" value="Genomic_DNA"/>
</dbReference>
<protein>
    <submittedName>
        <fullName evidence="6">LysR substrate-binding domain-containing protein</fullName>
    </submittedName>
</protein>
<dbReference type="InterPro" id="IPR005119">
    <property type="entry name" value="LysR_subst-bd"/>
</dbReference>
<feature type="domain" description="HTH lysR-type" evidence="5">
    <location>
        <begin position="14"/>
        <end position="71"/>
    </location>
</feature>
<dbReference type="PANTHER" id="PTHR30126:SF39">
    <property type="entry name" value="HTH-TYPE TRANSCRIPTIONAL REGULATOR CYSL"/>
    <property type="match status" value="1"/>
</dbReference>
<dbReference type="SUPFAM" id="SSF46785">
    <property type="entry name" value="Winged helix' DNA-binding domain"/>
    <property type="match status" value="1"/>
</dbReference>
<evidence type="ECO:0000256" key="3">
    <source>
        <dbReference type="ARBA" id="ARBA00023125"/>
    </source>
</evidence>
<sequence>MTPEASDAHPRPLPDLHALQLLVCVAETGSLGRAAVRLRISQPSASARMRTLERRLGLRLLDRSTSGSRLTPAGAVVGDWARSLLEQAEALVEGAAALRSRQDHRLLVTASLTIAEELMPGWLVALREEEPDTHVGLTVTNSSGVIEALRRRRCDLGFVEGPWVPDDLHRTVVGRDRLAVVVAPGHPWARRRRPLSGRELADTPLLLREPGSGSRETLEKALRPYDGVAVPVLELGSTAPLRSAVVRGLAPAVLSALAVHEDVDHGRLVEVEVDPAVPLRRLLHAVWLKGRELPEAALRLLGVARSAQGRSSSICSAYKGGSALPGSSSV</sequence>
<dbReference type="RefSeq" id="WP_279335270.1">
    <property type="nucleotide sequence ID" value="NZ_CP121682.1"/>
</dbReference>
<evidence type="ECO:0000256" key="1">
    <source>
        <dbReference type="ARBA" id="ARBA00009437"/>
    </source>
</evidence>
<dbReference type="InterPro" id="IPR036388">
    <property type="entry name" value="WH-like_DNA-bd_sf"/>
</dbReference>
<keyword evidence="4" id="KW-0804">Transcription</keyword>
<keyword evidence="3" id="KW-0238">DNA-binding</keyword>
<name>A0ABY8K7G0_9ACTN</name>
<dbReference type="SUPFAM" id="SSF53850">
    <property type="entry name" value="Periplasmic binding protein-like II"/>
    <property type="match status" value="1"/>
</dbReference>
<reference evidence="6 7" key="1">
    <citation type="submission" date="2023-03" db="EMBL/GenBank/DDBJ databases">
        <authorList>
            <person name="Mo P."/>
        </authorList>
    </citation>
    <scope>NUCLEOTIDE SEQUENCE [LARGE SCALE GENOMIC DNA]</scope>
    <source>
        <strain evidence="6 7">HUAS 5</strain>
    </source>
</reference>
<dbReference type="Pfam" id="PF03466">
    <property type="entry name" value="LysR_substrate"/>
    <property type="match status" value="1"/>
</dbReference>
<keyword evidence="7" id="KW-1185">Reference proteome</keyword>
<evidence type="ECO:0000256" key="4">
    <source>
        <dbReference type="ARBA" id="ARBA00023163"/>
    </source>
</evidence>
<gene>
    <name evidence="6" type="ORF">PYS65_19890</name>
</gene>
<dbReference type="Gene3D" id="1.10.10.10">
    <property type="entry name" value="Winged helix-like DNA-binding domain superfamily/Winged helix DNA-binding domain"/>
    <property type="match status" value="1"/>
</dbReference>
<evidence type="ECO:0000313" key="7">
    <source>
        <dbReference type="Proteomes" id="UP001216440"/>
    </source>
</evidence>
<dbReference type="Proteomes" id="UP001216440">
    <property type="component" value="Chromosome"/>
</dbReference>
<dbReference type="InterPro" id="IPR000847">
    <property type="entry name" value="LysR_HTH_N"/>
</dbReference>
<dbReference type="PROSITE" id="PS50931">
    <property type="entry name" value="HTH_LYSR"/>
    <property type="match status" value="1"/>
</dbReference>
<comment type="similarity">
    <text evidence="1">Belongs to the LysR transcriptional regulatory family.</text>
</comment>
<dbReference type="Pfam" id="PF00126">
    <property type="entry name" value="HTH_1"/>
    <property type="match status" value="1"/>
</dbReference>
<organism evidence="6 7">
    <name type="scientific">Streptomyces cathayae</name>
    <dbReference type="NCBI Taxonomy" id="3031124"/>
    <lineage>
        <taxon>Bacteria</taxon>
        <taxon>Bacillati</taxon>
        <taxon>Actinomycetota</taxon>
        <taxon>Actinomycetes</taxon>
        <taxon>Kitasatosporales</taxon>
        <taxon>Streptomycetaceae</taxon>
        <taxon>Streptomyces</taxon>
    </lineage>
</organism>
<dbReference type="PRINTS" id="PR00039">
    <property type="entry name" value="HTHLYSR"/>
</dbReference>
<accession>A0ABY8K7G0</accession>
<evidence type="ECO:0000259" key="5">
    <source>
        <dbReference type="PROSITE" id="PS50931"/>
    </source>
</evidence>